<dbReference type="InterPro" id="IPR051686">
    <property type="entry name" value="Lipoprotein_DolP"/>
</dbReference>
<sequence length="216" mass="22960">MKDTALRHDILEALEFEPSLDAADIAVSVEDGTVTLAGHVPSFAQKRMAERIAARVQGVRAIAQELEVRLAGEHTDADDEIAARAVAALRYDGTVPSDAIQVKVEKGRVTLTGDVEWAYERHAAEAAIEPLAGVRSIFNQIVIAPKHVPAGLRGKIEAALARDALLHNSDIRVDVAGASVTLEGSVRSLAERAAAERAAWSAPGVTTVVDRLAIRP</sequence>
<dbReference type="InterPro" id="IPR014004">
    <property type="entry name" value="Transpt-assoc_nodulatn_dom_bac"/>
</dbReference>
<dbReference type="EMBL" id="WTUX01000005">
    <property type="protein sequence ID" value="MZR11845.1"/>
    <property type="molecule type" value="Genomic_DNA"/>
</dbReference>
<reference evidence="2 3" key="1">
    <citation type="submission" date="2019-12" db="EMBL/GenBank/DDBJ databases">
        <title>Maritimibacter sp. nov. sp. isolated from sea sand.</title>
        <authorList>
            <person name="Kim J."/>
            <person name="Jeong S.E."/>
            <person name="Jung H.S."/>
            <person name="Jeon C.O."/>
        </authorList>
    </citation>
    <scope>NUCLEOTIDE SEQUENCE [LARGE SCALE GENOMIC DNA]</scope>
    <source>
        <strain evidence="2 3">DP07</strain>
    </source>
</reference>
<comment type="caution">
    <text evidence="2">The sequence shown here is derived from an EMBL/GenBank/DDBJ whole genome shotgun (WGS) entry which is preliminary data.</text>
</comment>
<feature type="domain" description="BON" evidence="1">
    <location>
        <begin position="77"/>
        <end position="145"/>
    </location>
</feature>
<dbReference type="Proteomes" id="UP000467322">
    <property type="component" value="Unassembled WGS sequence"/>
</dbReference>
<proteinExistence type="predicted"/>
<dbReference type="PANTHER" id="PTHR34606">
    <property type="entry name" value="BON DOMAIN-CONTAINING PROTEIN"/>
    <property type="match status" value="1"/>
</dbReference>
<dbReference type="AlphaFoldDB" id="A0A845LVK8"/>
<dbReference type="Gene3D" id="3.30.1340.30">
    <property type="match status" value="3"/>
</dbReference>
<dbReference type="PANTHER" id="PTHR34606:SF15">
    <property type="entry name" value="BON DOMAIN-CONTAINING PROTEIN"/>
    <property type="match status" value="1"/>
</dbReference>
<dbReference type="PROSITE" id="PS50914">
    <property type="entry name" value="BON"/>
    <property type="match status" value="3"/>
</dbReference>
<dbReference type="SMART" id="SM00749">
    <property type="entry name" value="BON"/>
    <property type="match status" value="3"/>
</dbReference>
<dbReference type="Pfam" id="PF04972">
    <property type="entry name" value="BON"/>
    <property type="match status" value="3"/>
</dbReference>
<feature type="domain" description="BON" evidence="1">
    <location>
        <begin position="148"/>
        <end position="216"/>
    </location>
</feature>
<gene>
    <name evidence="2" type="ORF">GQE99_02295</name>
</gene>
<dbReference type="InterPro" id="IPR007055">
    <property type="entry name" value="BON_dom"/>
</dbReference>
<name>A0A845LVK8_9RHOB</name>
<feature type="domain" description="BON" evidence="1">
    <location>
        <begin position="2"/>
        <end position="70"/>
    </location>
</feature>
<accession>A0A845LVK8</accession>
<evidence type="ECO:0000313" key="3">
    <source>
        <dbReference type="Proteomes" id="UP000467322"/>
    </source>
</evidence>
<organism evidence="2 3">
    <name type="scientific">Maritimibacter harenae</name>
    <dbReference type="NCBI Taxonomy" id="2606218"/>
    <lineage>
        <taxon>Bacteria</taxon>
        <taxon>Pseudomonadati</taxon>
        <taxon>Pseudomonadota</taxon>
        <taxon>Alphaproteobacteria</taxon>
        <taxon>Rhodobacterales</taxon>
        <taxon>Roseobacteraceae</taxon>
        <taxon>Maritimibacter</taxon>
    </lineage>
</organism>
<keyword evidence="3" id="KW-1185">Reference proteome</keyword>
<protein>
    <submittedName>
        <fullName evidence="2">BON domain-containing protein</fullName>
    </submittedName>
</protein>
<evidence type="ECO:0000259" key="1">
    <source>
        <dbReference type="PROSITE" id="PS50914"/>
    </source>
</evidence>
<evidence type="ECO:0000313" key="2">
    <source>
        <dbReference type="EMBL" id="MZR11845.1"/>
    </source>
</evidence>
<dbReference type="RefSeq" id="WP_161349964.1">
    <property type="nucleotide sequence ID" value="NZ_WTUX01000005.1"/>
</dbReference>